<evidence type="ECO:0000313" key="3">
    <source>
        <dbReference type="Proteomes" id="UP000467322"/>
    </source>
</evidence>
<accession>A0A845LVT0</accession>
<keyword evidence="3" id="KW-1185">Reference proteome</keyword>
<dbReference type="GO" id="GO:0005509">
    <property type="term" value="F:calcium ion binding"/>
    <property type="evidence" value="ECO:0007669"/>
    <property type="project" value="InterPro"/>
</dbReference>
<evidence type="ECO:0000313" key="2">
    <source>
        <dbReference type="EMBL" id="MZR11915.1"/>
    </source>
</evidence>
<reference evidence="2 3" key="1">
    <citation type="submission" date="2019-12" db="EMBL/GenBank/DDBJ databases">
        <title>Maritimibacter sp. nov. sp. isolated from sea sand.</title>
        <authorList>
            <person name="Kim J."/>
            <person name="Jeong S.E."/>
            <person name="Jung H.S."/>
            <person name="Jeon C.O."/>
        </authorList>
    </citation>
    <scope>NUCLEOTIDE SEQUENCE [LARGE SCALE GENOMIC DNA]</scope>
    <source>
        <strain evidence="2 3">DP07</strain>
    </source>
</reference>
<dbReference type="AlphaFoldDB" id="A0A845LVT0"/>
<evidence type="ECO:0008006" key="4">
    <source>
        <dbReference type="Google" id="ProtNLM"/>
    </source>
</evidence>
<gene>
    <name evidence="2" type="ORF">GQE99_02650</name>
</gene>
<dbReference type="Gene3D" id="2.150.10.10">
    <property type="entry name" value="Serralysin-like metalloprotease, C-terminal"/>
    <property type="match status" value="2"/>
</dbReference>
<name>A0A845LVT0_9RHOB</name>
<feature type="region of interest" description="Disordered" evidence="1">
    <location>
        <begin position="49"/>
        <end position="85"/>
    </location>
</feature>
<dbReference type="EMBL" id="WTUX01000006">
    <property type="protein sequence ID" value="MZR11915.1"/>
    <property type="molecule type" value="Genomic_DNA"/>
</dbReference>
<dbReference type="InterPro" id="IPR001343">
    <property type="entry name" value="Hemolysn_Ca-bd"/>
</dbReference>
<sequence>MGVALLLLGLVPLYFLGDMILGAGSDPEGEADEGGDAPRRVAVDTVLRPEDGDETPVIGDPVDPDTVLAPNEGDETPVIGAPVDPAKVLDPIETPGEGYVPGSGSALQGLLATQTDFNIGVDWLGDHAPSTADHVLGAGDDTLVLPDGGAGAGTVSDHDGTPVIGAPGRVDLVDGGAGNDEIALGERAAYAFGGSGADTMRTGSGASALFGGTGQDVLIGGGAESVIDGGPGDDRIHGGTAGERLFGGAHAADGTTIADDDVIDGGPGDDFVAGGFGADRLFGRGGDDVIDHHGRVEQQIGWERHAFDWHIDGAADDLHGGAGRDTLIMDRADRAMGGAGVDTFWVYHDDATGTGHAEVIDFEPGVDFLRVTLNPVLDHGEIEVAVGASADGADGVVSVNGTVVALLRGTPGITPSDVLVEVTPDIFS</sequence>
<organism evidence="2 3">
    <name type="scientific">Maritimibacter harenae</name>
    <dbReference type="NCBI Taxonomy" id="2606218"/>
    <lineage>
        <taxon>Bacteria</taxon>
        <taxon>Pseudomonadati</taxon>
        <taxon>Pseudomonadota</taxon>
        <taxon>Alphaproteobacteria</taxon>
        <taxon>Rhodobacterales</taxon>
        <taxon>Roseobacteraceae</taxon>
        <taxon>Maritimibacter</taxon>
    </lineage>
</organism>
<dbReference type="Proteomes" id="UP000467322">
    <property type="component" value="Unassembled WGS sequence"/>
</dbReference>
<dbReference type="Pfam" id="PF00353">
    <property type="entry name" value="HemolysinCabind"/>
    <property type="match status" value="4"/>
</dbReference>
<comment type="caution">
    <text evidence="2">The sequence shown here is derived from an EMBL/GenBank/DDBJ whole genome shotgun (WGS) entry which is preliminary data.</text>
</comment>
<dbReference type="PRINTS" id="PR00313">
    <property type="entry name" value="CABNDNGRPT"/>
</dbReference>
<dbReference type="SUPFAM" id="SSF51120">
    <property type="entry name" value="beta-Roll"/>
    <property type="match status" value="1"/>
</dbReference>
<dbReference type="InterPro" id="IPR011049">
    <property type="entry name" value="Serralysin-like_metalloprot_C"/>
</dbReference>
<protein>
    <recommendedName>
        <fullName evidence="4">Hemolysin-type calcium-binding repeat-containing protein</fullName>
    </recommendedName>
</protein>
<proteinExistence type="predicted"/>
<evidence type="ECO:0000256" key="1">
    <source>
        <dbReference type="SAM" id="MobiDB-lite"/>
    </source>
</evidence>
<dbReference type="RefSeq" id="WP_161350038.1">
    <property type="nucleotide sequence ID" value="NZ_WTUX01000006.1"/>
</dbReference>